<sequence>APLTLLSVPVGPLQVTSSLLRKVEDFSPEILCALGQAAVGLSVSSIQNSISEQDLEAALPALGKVRGWSAEQSSAIVDKLLRSGYQLRDGQSLAQLGSLVGGLNSSTVWSLSPEVVLEAIKVPEFAQ</sequence>
<protein>
    <recommendedName>
        <fullName evidence="3">Mesothelin-like</fullName>
    </recommendedName>
</protein>
<accession>A0A093SPG0</accession>
<evidence type="ECO:0000313" key="2">
    <source>
        <dbReference type="Proteomes" id="UP000053258"/>
    </source>
</evidence>
<dbReference type="OrthoDB" id="9329195at2759"/>
<keyword evidence="2" id="KW-1185">Reference proteome</keyword>
<organism evidence="1 2">
    <name type="scientific">Manacus vitellinus</name>
    <name type="common">golden-collared manakin</name>
    <dbReference type="NCBI Taxonomy" id="328815"/>
    <lineage>
        <taxon>Eukaryota</taxon>
        <taxon>Metazoa</taxon>
        <taxon>Chordata</taxon>
        <taxon>Craniata</taxon>
        <taxon>Vertebrata</taxon>
        <taxon>Euteleostomi</taxon>
        <taxon>Archelosauria</taxon>
        <taxon>Archosauria</taxon>
        <taxon>Dinosauria</taxon>
        <taxon>Saurischia</taxon>
        <taxon>Theropoda</taxon>
        <taxon>Coelurosauria</taxon>
        <taxon>Aves</taxon>
        <taxon>Neognathae</taxon>
        <taxon>Neoaves</taxon>
        <taxon>Telluraves</taxon>
        <taxon>Australaves</taxon>
        <taxon>Passeriformes</taxon>
        <taxon>Pipridae</taxon>
        <taxon>Manacus</taxon>
    </lineage>
</organism>
<name>A0A093SPG0_9PASS</name>
<dbReference type="EMBL" id="KL672051">
    <property type="protein sequence ID" value="KFW84504.1"/>
    <property type="molecule type" value="Genomic_DNA"/>
</dbReference>
<dbReference type="Proteomes" id="UP000053258">
    <property type="component" value="Unassembled WGS sequence"/>
</dbReference>
<proteinExistence type="predicted"/>
<reference evidence="1 2" key="1">
    <citation type="submission" date="2014-06" db="EMBL/GenBank/DDBJ databases">
        <title>Genome evolution of avian class.</title>
        <authorList>
            <person name="Zhang G."/>
            <person name="Li C."/>
        </authorList>
    </citation>
    <scope>NUCLEOTIDE SEQUENCE [LARGE SCALE GENOMIC DNA]</scope>
    <source>
        <strain evidence="1">BGI_N305</strain>
    </source>
</reference>
<evidence type="ECO:0000313" key="1">
    <source>
        <dbReference type="EMBL" id="KFW84504.1"/>
    </source>
</evidence>
<feature type="non-terminal residue" evidence="1">
    <location>
        <position position="1"/>
    </location>
</feature>
<dbReference type="AlphaFoldDB" id="A0A093SPG0"/>
<evidence type="ECO:0008006" key="3">
    <source>
        <dbReference type="Google" id="ProtNLM"/>
    </source>
</evidence>
<gene>
    <name evidence="1" type="ORF">N305_14924</name>
</gene>
<feature type="non-terminal residue" evidence="1">
    <location>
        <position position="127"/>
    </location>
</feature>